<dbReference type="Gene3D" id="3.30.565.10">
    <property type="entry name" value="Histidine kinase-like ATPase, C-terminal domain"/>
    <property type="match status" value="1"/>
</dbReference>
<gene>
    <name evidence="8" type="ORF">E8M01_06810</name>
</gene>
<dbReference type="Pfam" id="PF02518">
    <property type="entry name" value="HATPase_c"/>
    <property type="match status" value="1"/>
</dbReference>
<dbReference type="PANTHER" id="PTHR43065">
    <property type="entry name" value="SENSOR HISTIDINE KINASE"/>
    <property type="match status" value="1"/>
</dbReference>
<dbReference type="Gene3D" id="3.40.50.2300">
    <property type="match status" value="1"/>
</dbReference>
<dbReference type="InterPro" id="IPR036890">
    <property type="entry name" value="HATPase_C_sf"/>
</dbReference>
<dbReference type="EC" id="2.7.13.3" evidence="2"/>
<evidence type="ECO:0000259" key="6">
    <source>
        <dbReference type="PROSITE" id="PS50109"/>
    </source>
</evidence>
<dbReference type="AlphaFoldDB" id="A0A4D7B756"/>
<dbReference type="InterPro" id="IPR011006">
    <property type="entry name" value="CheY-like_superfamily"/>
</dbReference>
<organism evidence="8 9">
    <name type="scientific">Phreatobacter stygius</name>
    <dbReference type="NCBI Taxonomy" id="1940610"/>
    <lineage>
        <taxon>Bacteria</taxon>
        <taxon>Pseudomonadati</taxon>
        <taxon>Pseudomonadota</taxon>
        <taxon>Alphaproteobacteria</taxon>
        <taxon>Hyphomicrobiales</taxon>
        <taxon>Phreatobacteraceae</taxon>
        <taxon>Phreatobacter</taxon>
    </lineage>
</organism>
<reference evidence="8 9" key="1">
    <citation type="submission" date="2019-04" db="EMBL/GenBank/DDBJ databases">
        <title>Phreatobacter aquaticus sp. nov.</title>
        <authorList>
            <person name="Choi A."/>
        </authorList>
    </citation>
    <scope>NUCLEOTIDE SEQUENCE [LARGE SCALE GENOMIC DNA]</scope>
    <source>
        <strain evidence="8 9">KCTC 52518</strain>
    </source>
</reference>
<feature type="modified residue" description="4-aspartylphosphate" evidence="4">
    <location>
        <position position="77"/>
    </location>
</feature>
<dbReference type="SMART" id="SM00388">
    <property type="entry name" value="HisKA"/>
    <property type="match status" value="1"/>
</dbReference>
<feature type="region of interest" description="Disordered" evidence="5">
    <location>
        <begin position="1"/>
        <end position="23"/>
    </location>
</feature>
<dbReference type="InterPro" id="IPR005467">
    <property type="entry name" value="His_kinase_dom"/>
</dbReference>
<sequence>MSQDRQQPLARAGADGAAGPDAGGTRRSVLVVDDDIDFAASLAGLLQLDGYDVAVAHDPEAALTCLDRQSIAVALVDVRLGLGNGIDLVRSLRRRDPDLVCVMVTAFASIDTAVEALQAGAYDYLCKPFHSEDLLATLARCFERITLYAQNRRAAERLGQIQRMEAVGQLTSGVAHDFNNVLAVLYANLRLLQERVTDQPALLELVDDALDAAGAGTELTERLLAFGRVQPTNTTVTDLREQLPPLMRMLRRTLGETIAISLRMDGDLDALDINRIQLETSLLNLAINARDAMPDGGDLRFDARNTIITPDHAHAVPGLLPGRYVVLSVIDTGHGMSPAVRGRALEPFFSTKTPGHGSGLGLAMVDSFVRLSGGRLAIDSAPGQGTTVNLYLPRAAAGAVQASGGGANM</sequence>
<dbReference type="InterPro" id="IPR004358">
    <property type="entry name" value="Sig_transdc_His_kin-like_C"/>
</dbReference>
<protein>
    <recommendedName>
        <fullName evidence="2">histidine kinase</fullName>
        <ecNumber evidence="2">2.7.13.3</ecNumber>
    </recommendedName>
</protein>
<dbReference type="PROSITE" id="PS50110">
    <property type="entry name" value="RESPONSE_REGULATORY"/>
    <property type="match status" value="1"/>
</dbReference>
<dbReference type="GO" id="GO:0000155">
    <property type="term" value="F:phosphorelay sensor kinase activity"/>
    <property type="evidence" value="ECO:0007669"/>
    <property type="project" value="InterPro"/>
</dbReference>
<dbReference type="SUPFAM" id="SSF47384">
    <property type="entry name" value="Homodimeric domain of signal transducing histidine kinase"/>
    <property type="match status" value="1"/>
</dbReference>
<dbReference type="InterPro" id="IPR001789">
    <property type="entry name" value="Sig_transdc_resp-reg_receiver"/>
</dbReference>
<dbReference type="OrthoDB" id="9805722at2"/>
<dbReference type="InterPro" id="IPR036097">
    <property type="entry name" value="HisK_dim/P_sf"/>
</dbReference>
<dbReference type="InterPro" id="IPR003594">
    <property type="entry name" value="HATPase_dom"/>
</dbReference>
<dbReference type="Pfam" id="PF00072">
    <property type="entry name" value="Response_reg"/>
    <property type="match status" value="1"/>
</dbReference>
<dbReference type="EMBL" id="CP039690">
    <property type="protein sequence ID" value="QCI63982.1"/>
    <property type="molecule type" value="Genomic_DNA"/>
</dbReference>
<evidence type="ECO:0000313" key="8">
    <source>
        <dbReference type="EMBL" id="QCI63982.1"/>
    </source>
</evidence>
<feature type="domain" description="Response regulatory" evidence="7">
    <location>
        <begin position="28"/>
        <end position="142"/>
    </location>
</feature>
<evidence type="ECO:0000256" key="3">
    <source>
        <dbReference type="ARBA" id="ARBA00022553"/>
    </source>
</evidence>
<dbReference type="SUPFAM" id="SSF52172">
    <property type="entry name" value="CheY-like"/>
    <property type="match status" value="1"/>
</dbReference>
<proteinExistence type="predicted"/>
<dbReference type="SMART" id="SM00387">
    <property type="entry name" value="HATPase_c"/>
    <property type="match status" value="1"/>
</dbReference>
<keyword evidence="9" id="KW-1185">Reference proteome</keyword>
<evidence type="ECO:0000313" key="9">
    <source>
        <dbReference type="Proteomes" id="UP000298781"/>
    </source>
</evidence>
<dbReference type="KEGG" id="pstg:E8M01_06810"/>
<dbReference type="PANTHER" id="PTHR43065:SF49">
    <property type="entry name" value="HISTIDINE KINASE"/>
    <property type="match status" value="1"/>
</dbReference>
<dbReference type="SUPFAM" id="SSF55874">
    <property type="entry name" value="ATPase domain of HSP90 chaperone/DNA topoisomerase II/histidine kinase"/>
    <property type="match status" value="1"/>
</dbReference>
<dbReference type="RefSeq" id="WP_136959438.1">
    <property type="nucleotide sequence ID" value="NZ_CP039690.1"/>
</dbReference>
<dbReference type="Gene3D" id="1.10.287.130">
    <property type="match status" value="1"/>
</dbReference>
<evidence type="ECO:0000256" key="4">
    <source>
        <dbReference type="PROSITE-ProRule" id="PRU00169"/>
    </source>
</evidence>
<dbReference type="Proteomes" id="UP000298781">
    <property type="component" value="Chromosome"/>
</dbReference>
<evidence type="ECO:0000259" key="7">
    <source>
        <dbReference type="PROSITE" id="PS50110"/>
    </source>
</evidence>
<dbReference type="SMART" id="SM00448">
    <property type="entry name" value="REC"/>
    <property type="match status" value="1"/>
</dbReference>
<feature type="domain" description="Histidine kinase" evidence="6">
    <location>
        <begin position="173"/>
        <end position="396"/>
    </location>
</feature>
<accession>A0A4D7B756</accession>
<evidence type="ECO:0000256" key="1">
    <source>
        <dbReference type="ARBA" id="ARBA00000085"/>
    </source>
</evidence>
<dbReference type="InterPro" id="IPR003661">
    <property type="entry name" value="HisK_dim/P_dom"/>
</dbReference>
<comment type="catalytic activity">
    <reaction evidence="1">
        <text>ATP + protein L-histidine = ADP + protein N-phospho-L-histidine.</text>
        <dbReference type="EC" id="2.7.13.3"/>
    </reaction>
</comment>
<dbReference type="PRINTS" id="PR00344">
    <property type="entry name" value="BCTRLSENSOR"/>
</dbReference>
<dbReference type="PROSITE" id="PS50109">
    <property type="entry name" value="HIS_KIN"/>
    <property type="match status" value="1"/>
</dbReference>
<name>A0A4D7B756_9HYPH</name>
<keyword evidence="3 4" id="KW-0597">Phosphoprotein</keyword>
<evidence type="ECO:0000256" key="2">
    <source>
        <dbReference type="ARBA" id="ARBA00012438"/>
    </source>
</evidence>
<evidence type="ECO:0000256" key="5">
    <source>
        <dbReference type="SAM" id="MobiDB-lite"/>
    </source>
</evidence>